<keyword evidence="9" id="KW-0732">Signal</keyword>
<dbReference type="Gene3D" id="2.40.440.10">
    <property type="entry name" value="L,D-transpeptidase catalytic domain-like"/>
    <property type="match status" value="1"/>
</dbReference>
<evidence type="ECO:0000313" key="11">
    <source>
        <dbReference type="EMBL" id="MFD1765567.1"/>
    </source>
</evidence>
<dbReference type="Pfam" id="PF03734">
    <property type="entry name" value="YkuD"/>
    <property type="match status" value="1"/>
</dbReference>
<reference evidence="12" key="1">
    <citation type="journal article" date="2019" name="Int. J. Syst. Evol. Microbiol.">
        <title>The Global Catalogue of Microorganisms (GCM) 10K type strain sequencing project: providing services to taxonomists for standard genome sequencing and annotation.</title>
        <authorList>
            <consortium name="The Broad Institute Genomics Platform"/>
            <consortium name="The Broad Institute Genome Sequencing Center for Infectious Disease"/>
            <person name="Wu L."/>
            <person name="Ma J."/>
        </authorList>
    </citation>
    <scope>NUCLEOTIDE SEQUENCE [LARGE SCALE GENOMIC DNA]</scope>
    <source>
        <strain evidence="12">CGMCC 1.12449</strain>
    </source>
</reference>
<evidence type="ECO:0000256" key="9">
    <source>
        <dbReference type="SAM" id="SignalP"/>
    </source>
</evidence>
<evidence type="ECO:0000256" key="3">
    <source>
        <dbReference type="ARBA" id="ARBA00022679"/>
    </source>
</evidence>
<dbReference type="InterPro" id="IPR038063">
    <property type="entry name" value="Transpep_catalytic_dom"/>
</dbReference>
<keyword evidence="6 7" id="KW-0961">Cell wall biogenesis/degradation</keyword>
<evidence type="ECO:0000259" key="10">
    <source>
        <dbReference type="PROSITE" id="PS52029"/>
    </source>
</evidence>
<dbReference type="Proteomes" id="UP001597215">
    <property type="component" value="Unassembled WGS sequence"/>
</dbReference>
<dbReference type="PANTHER" id="PTHR30582:SF2">
    <property type="entry name" value="L,D-TRANSPEPTIDASE YCIB-RELATED"/>
    <property type="match status" value="1"/>
</dbReference>
<feature type="domain" description="L,D-TPase catalytic" evidence="10">
    <location>
        <begin position="106"/>
        <end position="216"/>
    </location>
</feature>
<feature type="region of interest" description="Disordered" evidence="8">
    <location>
        <begin position="35"/>
        <end position="93"/>
    </location>
</feature>
<keyword evidence="3" id="KW-0808">Transferase</keyword>
<evidence type="ECO:0000256" key="1">
    <source>
        <dbReference type="ARBA" id="ARBA00004752"/>
    </source>
</evidence>
<feature type="compositionally biased region" description="Low complexity" evidence="8">
    <location>
        <begin position="241"/>
        <end position="252"/>
    </location>
</feature>
<evidence type="ECO:0000313" key="12">
    <source>
        <dbReference type="Proteomes" id="UP001597215"/>
    </source>
</evidence>
<evidence type="ECO:0000256" key="7">
    <source>
        <dbReference type="PROSITE-ProRule" id="PRU01373"/>
    </source>
</evidence>
<evidence type="ECO:0000256" key="6">
    <source>
        <dbReference type="ARBA" id="ARBA00023316"/>
    </source>
</evidence>
<dbReference type="InterPro" id="IPR005490">
    <property type="entry name" value="LD_TPept_cat_dom"/>
</dbReference>
<dbReference type="InterPro" id="IPR050979">
    <property type="entry name" value="LD-transpeptidase"/>
</dbReference>
<comment type="pathway">
    <text evidence="1 7">Cell wall biogenesis; peptidoglycan biosynthesis.</text>
</comment>
<feature type="compositionally biased region" description="Pro residues" evidence="8">
    <location>
        <begin position="222"/>
        <end position="240"/>
    </location>
</feature>
<evidence type="ECO:0000256" key="8">
    <source>
        <dbReference type="SAM" id="MobiDB-lite"/>
    </source>
</evidence>
<evidence type="ECO:0000256" key="4">
    <source>
        <dbReference type="ARBA" id="ARBA00022960"/>
    </source>
</evidence>
<keyword evidence="12" id="KW-1185">Reference proteome</keyword>
<comment type="caution">
    <text evidence="11">The sequence shown here is derived from an EMBL/GenBank/DDBJ whole genome shotgun (WGS) entry which is preliminary data.</text>
</comment>
<feature type="signal peptide" evidence="9">
    <location>
        <begin position="1"/>
        <end position="24"/>
    </location>
</feature>
<protein>
    <submittedName>
        <fullName evidence="11">L,D-transpeptidase family protein</fullName>
    </submittedName>
</protein>
<dbReference type="NCBIfam" id="NF004785">
    <property type="entry name" value="PRK06132.1-2"/>
    <property type="match status" value="1"/>
</dbReference>
<sequence length="252" mass="27183">MLALNLRRLAMGGLAVMLAASAQAQVPSAPNDPAVVVAPQATPIPATETPPVDVPTPQTDPVAPQPVPQVEPQPEPKPKPVKKGPPDSLKPGQFVWEKRDSYANPLRMVIVLDIQRMYVFDGDDLVGFTTVSTGKKGKETPTGVFNILQKKVYHESNIYANAPMPFMQRLTWDGIALHEGYNPGYPASHGCIRLPKIFAKALYDATVMDGQVVILESLSKPLPKPQPAPEAPVEPAPTPSEQPTQPSPLTKK</sequence>
<dbReference type="SUPFAM" id="SSF141523">
    <property type="entry name" value="L,D-transpeptidase catalytic domain-like"/>
    <property type="match status" value="1"/>
</dbReference>
<name>A0ABW4MB06_9SPHN</name>
<dbReference type="PANTHER" id="PTHR30582">
    <property type="entry name" value="L,D-TRANSPEPTIDASE"/>
    <property type="match status" value="1"/>
</dbReference>
<evidence type="ECO:0000256" key="2">
    <source>
        <dbReference type="ARBA" id="ARBA00005992"/>
    </source>
</evidence>
<accession>A0ABW4MB06</accession>
<feature type="compositionally biased region" description="Pro residues" evidence="8">
    <location>
        <begin position="63"/>
        <end position="75"/>
    </location>
</feature>
<dbReference type="EMBL" id="JBHUEL010000002">
    <property type="protein sequence ID" value="MFD1765567.1"/>
    <property type="molecule type" value="Genomic_DNA"/>
</dbReference>
<feature type="compositionally biased region" description="Low complexity" evidence="8">
    <location>
        <begin position="45"/>
        <end position="62"/>
    </location>
</feature>
<dbReference type="CDD" id="cd16913">
    <property type="entry name" value="YkuD_like"/>
    <property type="match status" value="1"/>
</dbReference>
<feature type="region of interest" description="Disordered" evidence="8">
    <location>
        <begin position="220"/>
        <end position="252"/>
    </location>
</feature>
<keyword evidence="4 7" id="KW-0133">Cell shape</keyword>
<gene>
    <name evidence="11" type="ORF">ACFSAG_01765</name>
</gene>
<organism evidence="11 12">
    <name type="scientific">Sphingorhabdus buctiana</name>
    <dbReference type="NCBI Taxonomy" id="1508805"/>
    <lineage>
        <taxon>Bacteria</taxon>
        <taxon>Pseudomonadati</taxon>
        <taxon>Pseudomonadota</taxon>
        <taxon>Alphaproteobacteria</taxon>
        <taxon>Sphingomonadales</taxon>
        <taxon>Sphingomonadaceae</taxon>
        <taxon>Sphingorhabdus</taxon>
    </lineage>
</organism>
<feature type="active site" description="Nucleophile" evidence="7">
    <location>
        <position position="191"/>
    </location>
</feature>
<proteinExistence type="inferred from homology"/>
<evidence type="ECO:0000256" key="5">
    <source>
        <dbReference type="ARBA" id="ARBA00022984"/>
    </source>
</evidence>
<keyword evidence="5 7" id="KW-0573">Peptidoglycan synthesis</keyword>
<dbReference type="PROSITE" id="PS52029">
    <property type="entry name" value="LD_TPASE"/>
    <property type="match status" value="1"/>
</dbReference>
<comment type="similarity">
    <text evidence="2">Belongs to the YkuD family.</text>
</comment>
<feature type="chain" id="PRO_5046833470" evidence="9">
    <location>
        <begin position="25"/>
        <end position="252"/>
    </location>
</feature>
<feature type="active site" description="Proton donor/acceptor" evidence="7">
    <location>
        <position position="178"/>
    </location>
</feature>